<dbReference type="AlphaFoldDB" id="X6MVL6"/>
<comment type="caution">
    <text evidence="2">The sequence shown here is derived from an EMBL/GenBank/DDBJ whole genome shotgun (WGS) entry which is preliminary data.</text>
</comment>
<feature type="transmembrane region" description="Helical" evidence="1">
    <location>
        <begin position="156"/>
        <end position="180"/>
    </location>
</feature>
<accession>X6MVL6</accession>
<feature type="transmembrane region" description="Helical" evidence="1">
    <location>
        <begin position="81"/>
        <end position="103"/>
    </location>
</feature>
<evidence type="ECO:0000313" key="2">
    <source>
        <dbReference type="EMBL" id="ETO17691.1"/>
    </source>
</evidence>
<reference evidence="2 3" key="1">
    <citation type="journal article" date="2013" name="Curr. Biol.">
        <title>The Genome of the Foraminiferan Reticulomyxa filosa.</title>
        <authorList>
            <person name="Glockner G."/>
            <person name="Hulsmann N."/>
            <person name="Schleicher M."/>
            <person name="Noegel A.A."/>
            <person name="Eichinger L."/>
            <person name="Gallinger C."/>
            <person name="Pawlowski J."/>
            <person name="Sierra R."/>
            <person name="Euteneuer U."/>
            <person name="Pillet L."/>
            <person name="Moustafa A."/>
            <person name="Platzer M."/>
            <person name="Groth M."/>
            <person name="Szafranski K."/>
            <person name="Schliwa M."/>
        </authorList>
    </citation>
    <scope>NUCLEOTIDE SEQUENCE [LARGE SCALE GENOMIC DNA]</scope>
</reference>
<evidence type="ECO:0000256" key="1">
    <source>
        <dbReference type="SAM" id="Phobius"/>
    </source>
</evidence>
<feature type="transmembrane region" description="Helical" evidence="1">
    <location>
        <begin position="123"/>
        <end position="144"/>
    </location>
</feature>
<proteinExistence type="predicted"/>
<sequence>MNPRNPSFVLNPMNNKIDQELEFDSDADSLALRTSTPSLVAVNPQSKDEVQKRSSLSFSHTFDDYSKNETCCKYFSLRKGLLALCMLLLVDTIIEFIICLLFSMGKDKKIGNGYDISSANFDAGLVIPFLYVAFLLWMGIIGIIAIGRNILLLVRIFLFGCLGNIVIQLVLSVWICILYAPTNEVYMLVILVLDVFITILLWLYLAKIVHKYERLLKQHYVALEL</sequence>
<keyword evidence="1" id="KW-0812">Transmembrane</keyword>
<organism evidence="2 3">
    <name type="scientific">Reticulomyxa filosa</name>
    <dbReference type="NCBI Taxonomy" id="46433"/>
    <lineage>
        <taxon>Eukaryota</taxon>
        <taxon>Sar</taxon>
        <taxon>Rhizaria</taxon>
        <taxon>Retaria</taxon>
        <taxon>Foraminifera</taxon>
        <taxon>Monothalamids</taxon>
        <taxon>Reticulomyxidae</taxon>
        <taxon>Reticulomyxa</taxon>
    </lineage>
</organism>
<dbReference type="EMBL" id="ASPP01016172">
    <property type="protein sequence ID" value="ETO17691.1"/>
    <property type="molecule type" value="Genomic_DNA"/>
</dbReference>
<keyword evidence="3" id="KW-1185">Reference proteome</keyword>
<gene>
    <name evidence="2" type="ORF">RFI_19625</name>
</gene>
<dbReference type="Proteomes" id="UP000023152">
    <property type="component" value="Unassembled WGS sequence"/>
</dbReference>
<feature type="transmembrane region" description="Helical" evidence="1">
    <location>
        <begin position="186"/>
        <end position="205"/>
    </location>
</feature>
<keyword evidence="1" id="KW-0472">Membrane</keyword>
<name>X6MVL6_RETFI</name>
<keyword evidence="1" id="KW-1133">Transmembrane helix</keyword>
<evidence type="ECO:0000313" key="3">
    <source>
        <dbReference type="Proteomes" id="UP000023152"/>
    </source>
</evidence>
<protein>
    <submittedName>
        <fullName evidence="2">Uncharacterized protein</fullName>
    </submittedName>
</protein>